<dbReference type="PRINTS" id="PR00038">
    <property type="entry name" value="HTHLUXR"/>
</dbReference>
<evidence type="ECO:0000313" key="9">
    <source>
        <dbReference type="EMBL" id="MDO3381890.1"/>
    </source>
</evidence>
<evidence type="ECO:0000256" key="4">
    <source>
        <dbReference type="ARBA" id="ARBA00023125"/>
    </source>
</evidence>
<dbReference type="RefSeq" id="WP_302712043.1">
    <property type="nucleotide sequence ID" value="NZ_JAULRT010000047.1"/>
</dbReference>
<dbReference type="InterPro" id="IPR016032">
    <property type="entry name" value="Sig_transdc_resp-reg_C-effctor"/>
</dbReference>
<dbReference type="Pfam" id="PF00196">
    <property type="entry name" value="GerE"/>
    <property type="match status" value="1"/>
</dbReference>
<evidence type="ECO:0000256" key="1">
    <source>
        <dbReference type="ARBA" id="ARBA00022553"/>
    </source>
</evidence>
<keyword evidence="4 9" id="KW-0238">DNA-binding</keyword>
<feature type="modified residue" description="4-aspartylphosphate" evidence="6">
    <location>
        <position position="59"/>
    </location>
</feature>
<dbReference type="SUPFAM" id="SSF52172">
    <property type="entry name" value="CheY-like"/>
    <property type="match status" value="1"/>
</dbReference>
<keyword evidence="1 6" id="KW-0597">Phosphoprotein</keyword>
<keyword evidence="10" id="KW-1185">Reference proteome</keyword>
<dbReference type="InterPro" id="IPR036388">
    <property type="entry name" value="WH-like_DNA-bd_sf"/>
</dbReference>
<dbReference type="SUPFAM" id="SSF46894">
    <property type="entry name" value="C-terminal effector domain of the bipartite response regulators"/>
    <property type="match status" value="1"/>
</dbReference>
<reference evidence="9" key="1">
    <citation type="submission" date="2023-07" db="EMBL/GenBank/DDBJ databases">
        <title>Gilvimarinus algae sp. nov., isolated from the surface of Kelp.</title>
        <authorList>
            <person name="Sun Y.Y."/>
            <person name="Gong Y."/>
            <person name="Du Z.J."/>
        </authorList>
    </citation>
    <scope>NUCLEOTIDE SEQUENCE</scope>
    <source>
        <strain evidence="9">SDUM040014</strain>
    </source>
</reference>
<sequence>MNPLSSEKQVVLVVDDSIDSIRMISDVLEEAGMTVLVALEGSQAVTITRNITPDIVLMDAIMPNMDGFECCRALKENPKLIDVPIIFMTGLSDTEHVVMGLKCGGVDYVTKPINASELIARMQVHLTNARMTKSARQALDAAGQTLFAVNAAGGILWATPRVHQLLSKLMPSDSPSLPQLAHTLQRWLEHQPQPGHKLSLEQMEESLTVEFLALVDNKEYLLRLTDTPNAENHTDLLRQAFSLTSREADVLLWIANGKTNREIGQILEMSPRTVNKHLEQIFKKLGVENRTSAAAMAIRALAERTY</sequence>
<dbReference type="Gene3D" id="3.40.50.2300">
    <property type="match status" value="1"/>
</dbReference>
<accession>A0ABT8TCS2</accession>
<evidence type="ECO:0000256" key="5">
    <source>
        <dbReference type="ARBA" id="ARBA00023163"/>
    </source>
</evidence>
<dbReference type="InterPro" id="IPR000792">
    <property type="entry name" value="Tscrpt_reg_LuxR_C"/>
</dbReference>
<dbReference type="InterPro" id="IPR001789">
    <property type="entry name" value="Sig_transdc_resp-reg_receiver"/>
</dbReference>
<dbReference type="InterPro" id="IPR039420">
    <property type="entry name" value="WalR-like"/>
</dbReference>
<name>A0ABT8TCS2_9GAMM</name>
<evidence type="ECO:0000256" key="6">
    <source>
        <dbReference type="PROSITE-ProRule" id="PRU00169"/>
    </source>
</evidence>
<protein>
    <submittedName>
        <fullName evidence="9">DNA-binding response regulator</fullName>
    </submittedName>
</protein>
<dbReference type="GO" id="GO:0003677">
    <property type="term" value="F:DNA binding"/>
    <property type="evidence" value="ECO:0007669"/>
    <property type="project" value="UniProtKB-KW"/>
</dbReference>
<dbReference type="PROSITE" id="PS50110">
    <property type="entry name" value="RESPONSE_REGULATORY"/>
    <property type="match status" value="1"/>
</dbReference>
<proteinExistence type="predicted"/>
<dbReference type="SMART" id="SM00448">
    <property type="entry name" value="REC"/>
    <property type="match status" value="1"/>
</dbReference>
<gene>
    <name evidence="9" type="ORF">QWI16_06850</name>
</gene>
<keyword evidence="5" id="KW-0804">Transcription</keyword>
<comment type="caution">
    <text evidence="9">The sequence shown here is derived from an EMBL/GenBank/DDBJ whole genome shotgun (WGS) entry which is preliminary data.</text>
</comment>
<dbReference type="CDD" id="cd06170">
    <property type="entry name" value="LuxR_C_like"/>
    <property type="match status" value="1"/>
</dbReference>
<feature type="domain" description="HTH luxR-type" evidence="7">
    <location>
        <begin position="236"/>
        <end position="301"/>
    </location>
</feature>
<dbReference type="PANTHER" id="PTHR48111:SF1">
    <property type="entry name" value="TWO-COMPONENT RESPONSE REGULATOR ORR33"/>
    <property type="match status" value="1"/>
</dbReference>
<keyword evidence="3" id="KW-0805">Transcription regulation</keyword>
<dbReference type="Pfam" id="PF00072">
    <property type="entry name" value="Response_reg"/>
    <property type="match status" value="1"/>
</dbReference>
<dbReference type="EMBL" id="JAULRT010000047">
    <property type="protein sequence ID" value="MDO3381890.1"/>
    <property type="molecule type" value="Genomic_DNA"/>
</dbReference>
<evidence type="ECO:0000259" key="8">
    <source>
        <dbReference type="PROSITE" id="PS50110"/>
    </source>
</evidence>
<evidence type="ECO:0000313" key="10">
    <source>
        <dbReference type="Proteomes" id="UP001168380"/>
    </source>
</evidence>
<evidence type="ECO:0000256" key="2">
    <source>
        <dbReference type="ARBA" id="ARBA00023012"/>
    </source>
</evidence>
<dbReference type="Proteomes" id="UP001168380">
    <property type="component" value="Unassembled WGS sequence"/>
</dbReference>
<dbReference type="Gene3D" id="1.10.10.10">
    <property type="entry name" value="Winged helix-like DNA-binding domain superfamily/Winged helix DNA-binding domain"/>
    <property type="match status" value="1"/>
</dbReference>
<organism evidence="9 10">
    <name type="scientific">Gilvimarinus algae</name>
    <dbReference type="NCBI Taxonomy" id="3058037"/>
    <lineage>
        <taxon>Bacteria</taxon>
        <taxon>Pseudomonadati</taxon>
        <taxon>Pseudomonadota</taxon>
        <taxon>Gammaproteobacteria</taxon>
        <taxon>Cellvibrionales</taxon>
        <taxon>Cellvibrionaceae</taxon>
        <taxon>Gilvimarinus</taxon>
    </lineage>
</organism>
<dbReference type="PROSITE" id="PS50043">
    <property type="entry name" value="HTH_LUXR_2"/>
    <property type="match status" value="1"/>
</dbReference>
<evidence type="ECO:0000259" key="7">
    <source>
        <dbReference type="PROSITE" id="PS50043"/>
    </source>
</evidence>
<dbReference type="SMART" id="SM00421">
    <property type="entry name" value="HTH_LUXR"/>
    <property type="match status" value="1"/>
</dbReference>
<dbReference type="InterPro" id="IPR011006">
    <property type="entry name" value="CheY-like_superfamily"/>
</dbReference>
<keyword evidence="2" id="KW-0902">Two-component regulatory system</keyword>
<evidence type="ECO:0000256" key="3">
    <source>
        <dbReference type="ARBA" id="ARBA00023015"/>
    </source>
</evidence>
<feature type="domain" description="Response regulatory" evidence="8">
    <location>
        <begin position="10"/>
        <end position="126"/>
    </location>
</feature>
<dbReference type="PANTHER" id="PTHR48111">
    <property type="entry name" value="REGULATOR OF RPOS"/>
    <property type="match status" value="1"/>
</dbReference>